<name>A0A366EFV1_9BACI</name>
<protein>
    <submittedName>
        <fullName evidence="2">Ribosomal-protein-alanine N-acetyltransferase</fullName>
    </submittedName>
</protein>
<reference evidence="2 3" key="1">
    <citation type="submission" date="2018-06" db="EMBL/GenBank/DDBJ databases">
        <title>Genomic Encyclopedia of Type Strains, Phase IV (KMG-IV): sequencing the most valuable type-strain genomes for metagenomic binning, comparative biology and taxonomic classification.</title>
        <authorList>
            <person name="Goeker M."/>
        </authorList>
    </citation>
    <scope>NUCLEOTIDE SEQUENCE [LARGE SCALE GENOMIC DNA]</scope>
    <source>
        <strain evidence="2 3">DSM 15140</strain>
    </source>
</reference>
<dbReference type="SUPFAM" id="SSF55729">
    <property type="entry name" value="Acyl-CoA N-acyltransferases (Nat)"/>
    <property type="match status" value="1"/>
</dbReference>
<feature type="domain" description="N-acetyltransferase" evidence="1">
    <location>
        <begin position="6"/>
        <end position="150"/>
    </location>
</feature>
<keyword evidence="2" id="KW-0808">Transferase</keyword>
<dbReference type="RefSeq" id="WP_113866949.1">
    <property type="nucleotide sequence ID" value="NZ_BAABQN010000002.1"/>
</dbReference>
<evidence type="ECO:0000313" key="2">
    <source>
        <dbReference type="EMBL" id="RBP00299.1"/>
    </source>
</evidence>
<dbReference type="Gene3D" id="3.40.630.30">
    <property type="match status" value="1"/>
</dbReference>
<dbReference type="GO" id="GO:0016747">
    <property type="term" value="F:acyltransferase activity, transferring groups other than amino-acyl groups"/>
    <property type="evidence" value="ECO:0007669"/>
    <property type="project" value="InterPro"/>
</dbReference>
<sequence length="154" mass="17534">MTYQFTTITQAQVEMIAFHWHYDGIYSFYDMESDPEDLVEFTDPNARGNVFAVTSDDALAGFLSIEQRESNTVEIGLGMRPDLTGIGLGADFLAQCLAFIQTTFSPERITLAVATFNQRAIKTYRKIGFVDRETFMQATNGDTYEFVRMEYLNQ</sequence>
<dbReference type="Pfam" id="PF00583">
    <property type="entry name" value="Acetyltransf_1"/>
    <property type="match status" value="1"/>
</dbReference>
<evidence type="ECO:0000313" key="3">
    <source>
        <dbReference type="Proteomes" id="UP000252254"/>
    </source>
</evidence>
<dbReference type="PROSITE" id="PS51186">
    <property type="entry name" value="GNAT"/>
    <property type="match status" value="1"/>
</dbReference>
<keyword evidence="3" id="KW-1185">Reference proteome</keyword>
<dbReference type="AlphaFoldDB" id="A0A366EFV1"/>
<dbReference type="EMBL" id="QNRI01000002">
    <property type="protein sequence ID" value="RBP00299.1"/>
    <property type="molecule type" value="Genomic_DNA"/>
</dbReference>
<dbReference type="Proteomes" id="UP000252254">
    <property type="component" value="Unassembled WGS sequence"/>
</dbReference>
<dbReference type="InterPro" id="IPR016181">
    <property type="entry name" value="Acyl_CoA_acyltransferase"/>
</dbReference>
<evidence type="ECO:0000259" key="1">
    <source>
        <dbReference type="PROSITE" id="PS51186"/>
    </source>
</evidence>
<dbReference type="STRING" id="200904.GCA_900168775_00332"/>
<dbReference type="InterPro" id="IPR000182">
    <property type="entry name" value="GNAT_dom"/>
</dbReference>
<proteinExistence type="predicted"/>
<comment type="caution">
    <text evidence="2">The sequence shown here is derived from an EMBL/GenBank/DDBJ whole genome shotgun (WGS) entry which is preliminary data.</text>
</comment>
<organism evidence="2 3">
    <name type="scientific">Paraliobacillus ryukyuensis</name>
    <dbReference type="NCBI Taxonomy" id="200904"/>
    <lineage>
        <taxon>Bacteria</taxon>
        <taxon>Bacillati</taxon>
        <taxon>Bacillota</taxon>
        <taxon>Bacilli</taxon>
        <taxon>Bacillales</taxon>
        <taxon>Bacillaceae</taxon>
        <taxon>Paraliobacillus</taxon>
    </lineage>
</organism>
<gene>
    <name evidence="2" type="ORF">DES48_10260</name>
</gene>
<accession>A0A366EFV1</accession>
<dbReference type="OrthoDB" id="423921at2"/>